<comment type="pathway">
    <text evidence="5">Isoprenoid biosynthesis; isopentenyl diphosphate biosynthesis via DXP pathway; isopentenyl diphosphate from 1-deoxy-D-xylulose 5-phosphate: step 6/6.</text>
</comment>
<comment type="cofactor">
    <cofactor evidence="5">
        <name>[4Fe-4S] cluster</name>
        <dbReference type="ChEBI" id="CHEBI:49883"/>
    </cofactor>
    <text evidence="5">Binds 1 [4Fe-4S] cluster per subunit.</text>
</comment>
<dbReference type="GO" id="GO:0051745">
    <property type="term" value="F:4-hydroxy-3-methylbut-2-enyl diphosphate reductase activity"/>
    <property type="evidence" value="ECO:0007669"/>
    <property type="project" value="UniProtKB-EC"/>
</dbReference>
<feature type="binding site" evidence="5">
    <location>
        <position position="98"/>
    </location>
    <ligand>
        <name>[4Fe-4S] cluster</name>
        <dbReference type="ChEBI" id="CHEBI:49883"/>
    </ligand>
</feature>
<keyword evidence="5 6" id="KW-0560">Oxidoreductase</keyword>
<feature type="binding site" evidence="5">
    <location>
        <position position="223"/>
    </location>
    <ligand>
        <name>(2E)-4-hydroxy-3-methylbut-2-enyl diphosphate</name>
        <dbReference type="ChEBI" id="CHEBI:128753"/>
    </ligand>
</feature>
<dbReference type="Pfam" id="PF02401">
    <property type="entry name" value="LYTB"/>
    <property type="match status" value="1"/>
</dbReference>
<feature type="binding site" evidence="5">
    <location>
        <position position="266"/>
    </location>
    <ligand>
        <name>dimethylallyl diphosphate</name>
        <dbReference type="ChEBI" id="CHEBI:57623"/>
    </ligand>
</feature>
<dbReference type="Gene3D" id="3.40.50.11270">
    <property type="match status" value="1"/>
</dbReference>
<evidence type="ECO:0000256" key="4">
    <source>
        <dbReference type="ARBA" id="ARBA00023014"/>
    </source>
</evidence>
<feature type="active site" description="Proton donor" evidence="5">
    <location>
        <position position="128"/>
    </location>
</feature>
<feature type="binding site" evidence="5">
    <location>
        <position position="222"/>
    </location>
    <ligand>
        <name>(2E)-4-hydroxy-3-methylbut-2-enyl diphosphate</name>
        <dbReference type="ChEBI" id="CHEBI:128753"/>
    </ligand>
</feature>
<feature type="binding site" evidence="5">
    <location>
        <position position="41"/>
    </location>
    <ligand>
        <name>(2E)-4-hydroxy-3-methylbut-2-enyl diphosphate</name>
        <dbReference type="ChEBI" id="CHEBI:128753"/>
    </ligand>
</feature>
<keyword evidence="3 5" id="KW-0408">Iron</keyword>
<evidence type="ECO:0000256" key="5">
    <source>
        <dbReference type="HAMAP-Rule" id="MF_00191"/>
    </source>
</evidence>
<comment type="catalytic activity">
    <reaction evidence="5">
        <text>isopentenyl diphosphate + 2 oxidized [2Fe-2S]-[ferredoxin] + H2O = (2E)-4-hydroxy-3-methylbut-2-enyl diphosphate + 2 reduced [2Fe-2S]-[ferredoxin] + 2 H(+)</text>
        <dbReference type="Rhea" id="RHEA:24488"/>
        <dbReference type="Rhea" id="RHEA-COMP:10000"/>
        <dbReference type="Rhea" id="RHEA-COMP:10001"/>
        <dbReference type="ChEBI" id="CHEBI:15377"/>
        <dbReference type="ChEBI" id="CHEBI:15378"/>
        <dbReference type="ChEBI" id="CHEBI:33737"/>
        <dbReference type="ChEBI" id="CHEBI:33738"/>
        <dbReference type="ChEBI" id="CHEBI:128753"/>
        <dbReference type="ChEBI" id="CHEBI:128769"/>
        <dbReference type="EC" id="1.17.7.4"/>
    </reaction>
</comment>
<dbReference type="PANTHER" id="PTHR30426:SF0">
    <property type="entry name" value="4-HYDROXY-3-METHYLBUT-2-ENYL DIPHOSPHATE REDUCTASE"/>
    <property type="match status" value="1"/>
</dbReference>
<feature type="binding site" evidence="5">
    <location>
        <position position="223"/>
    </location>
    <ligand>
        <name>dimethylallyl diphosphate</name>
        <dbReference type="ChEBI" id="CHEBI:57623"/>
    </ligand>
</feature>
<feature type="binding site" evidence="5">
    <location>
        <position position="194"/>
    </location>
    <ligand>
        <name>[4Fe-4S] cluster</name>
        <dbReference type="ChEBI" id="CHEBI:49883"/>
    </ligand>
</feature>
<keyword evidence="1 5" id="KW-0004">4Fe-4S</keyword>
<dbReference type="PANTHER" id="PTHR30426">
    <property type="entry name" value="4-HYDROXY-3-METHYLBUT-2-ENYL DIPHOSPHATE REDUCTASE"/>
    <property type="match status" value="1"/>
</dbReference>
<dbReference type="Proteomes" id="UP001431199">
    <property type="component" value="Unassembled WGS sequence"/>
</dbReference>
<feature type="binding site" evidence="5">
    <location>
        <position position="166"/>
    </location>
    <ligand>
        <name>(2E)-4-hydroxy-3-methylbut-2-enyl diphosphate</name>
        <dbReference type="ChEBI" id="CHEBI:128753"/>
    </ligand>
</feature>
<sequence>MKVTVAKNAGFCFGVERAVNRAYEEASKSDKPIYTYGPIIHNEQVVEDLEQKGIKVVNSLEELSKKEIGTVIIRSHGVSKNVYTKIEEMGMNIVDVTCPFVKKIHKIVEEESSNGKIIVIVGNDIHPEVEGIKGWVNGKSYVVNSEEDINKLNIPLDKEICIVSQTTFNYNKFQYLVEIIEKKGYYINVVNTICNATHLRQVEARKVSSSVDAMIVIGGKHSSNTQKLYEICKNECKNTYYIQTVEDLDLCELKTIESIGITAGASTPNNIIEEVHTICQK</sequence>
<feature type="binding site" evidence="5">
    <location>
        <position position="222"/>
    </location>
    <ligand>
        <name>dimethylallyl diphosphate</name>
        <dbReference type="ChEBI" id="CHEBI:57623"/>
    </ligand>
</feature>
<comment type="caution">
    <text evidence="6">The sequence shown here is derived from an EMBL/GenBank/DDBJ whole genome shotgun (WGS) entry which is preliminary data.</text>
</comment>
<protein>
    <recommendedName>
        <fullName evidence="5">4-hydroxy-3-methylbut-2-enyl diphosphate reductase</fullName>
        <shortName evidence="5">HMBPP reductase</shortName>
        <ecNumber evidence="5">1.17.7.4</ecNumber>
    </recommendedName>
</protein>
<evidence type="ECO:0000256" key="2">
    <source>
        <dbReference type="ARBA" id="ARBA00022723"/>
    </source>
</evidence>
<reference evidence="6" key="1">
    <citation type="submission" date="2022-09" db="EMBL/GenBank/DDBJ databases">
        <title>Eubacterium sp. LFL-14 isolated from human feces.</title>
        <authorList>
            <person name="Liu F."/>
        </authorList>
    </citation>
    <scope>NUCLEOTIDE SEQUENCE</scope>
    <source>
        <strain evidence="6">LFL-14</strain>
    </source>
</reference>
<evidence type="ECO:0000313" key="6">
    <source>
        <dbReference type="EMBL" id="MCT7399288.1"/>
    </source>
</evidence>
<dbReference type="HAMAP" id="MF_00191">
    <property type="entry name" value="IspH"/>
    <property type="match status" value="1"/>
</dbReference>
<feature type="binding site" evidence="5">
    <location>
        <position position="224"/>
    </location>
    <ligand>
        <name>dimethylallyl diphosphate</name>
        <dbReference type="ChEBI" id="CHEBI:57623"/>
    </ligand>
</feature>
<dbReference type="InterPro" id="IPR003451">
    <property type="entry name" value="LytB/IspH"/>
</dbReference>
<keyword evidence="5" id="KW-0414">Isoprene biosynthesis</keyword>
<dbReference type="NCBIfam" id="TIGR00216">
    <property type="entry name" value="ispH_lytB"/>
    <property type="match status" value="1"/>
</dbReference>
<dbReference type="EC" id="1.17.7.4" evidence="5"/>
<dbReference type="CDD" id="cd13944">
    <property type="entry name" value="lytB_ispH"/>
    <property type="match status" value="1"/>
</dbReference>
<feature type="binding site" evidence="5">
    <location>
        <position position="76"/>
    </location>
    <ligand>
        <name>dimethylallyl diphosphate</name>
        <dbReference type="ChEBI" id="CHEBI:57623"/>
    </ligand>
</feature>
<feature type="binding site" evidence="5">
    <location>
        <position position="41"/>
    </location>
    <ligand>
        <name>isopentenyl diphosphate</name>
        <dbReference type="ChEBI" id="CHEBI:128769"/>
    </ligand>
</feature>
<feature type="binding site" evidence="5">
    <location>
        <position position="266"/>
    </location>
    <ligand>
        <name>(2E)-4-hydroxy-3-methylbut-2-enyl diphosphate</name>
        <dbReference type="ChEBI" id="CHEBI:128753"/>
    </ligand>
</feature>
<feature type="binding site" evidence="5">
    <location>
        <position position="126"/>
    </location>
    <ligand>
        <name>(2E)-4-hydroxy-3-methylbut-2-enyl diphosphate</name>
        <dbReference type="ChEBI" id="CHEBI:128753"/>
    </ligand>
</feature>
<evidence type="ECO:0000256" key="3">
    <source>
        <dbReference type="ARBA" id="ARBA00023004"/>
    </source>
</evidence>
<feature type="binding site" evidence="5">
    <location>
        <position position="126"/>
    </location>
    <ligand>
        <name>dimethylallyl diphosphate</name>
        <dbReference type="ChEBI" id="CHEBI:57623"/>
    </ligand>
</feature>
<feature type="binding site" evidence="5">
    <location>
        <position position="224"/>
    </location>
    <ligand>
        <name>isopentenyl diphosphate</name>
        <dbReference type="ChEBI" id="CHEBI:128769"/>
    </ligand>
</feature>
<accession>A0ABT2M2D5</accession>
<comment type="catalytic activity">
    <reaction evidence="5">
        <text>dimethylallyl diphosphate + 2 oxidized [2Fe-2S]-[ferredoxin] + H2O = (2E)-4-hydroxy-3-methylbut-2-enyl diphosphate + 2 reduced [2Fe-2S]-[ferredoxin] + 2 H(+)</text>
        <dbReference type="Rhea" id="RHEA:24825"/>
        <dbReference type="Rhea" id="RHEA-COMP:10000"/>
        <dbReference type="Rhea" id="RHEA-COMP:10001"/>
        <dbReference type="ChEBI" id="CHEBI:15377"/>
        <dbReference type="ChEBI" id="CHEBI:15378"/>
        <dbReference type="ChEBI" id="CHEBI:33737"/>
        <dbReference type="ChEBI" id="CHEBI:33738"/>
        <dbReference type="ChEBI" id="CHEBI:57623"/>
        <dbReference type="ChEBI" id="CHEBI:128753"/>
        <dbReference type="EC" id="1.17.7.4"/>
    </reaction>
</comment>
<feature type="binding site" evidence="5">
    <location>
        <position position="222"/>
    </location>
    <ligand>
        <name>isopentenyl diphosphate</name>
        <dbReference type="ChEBI" id="CHEBI:128769"/>
    </ligand>
</feature>
<feature type="binding site" evidence="5">
    <location>
        <position position="266"/>
    </location>
    <ligand>
        <name>isopentenyl diphosphate</name>
        <dbReference type="ChEBI" id="CHEBI:128769"/>
    </ligand>
</feature>
<dbReference type="RefSeq" id="WP_260978797.1">
    <property type="nucleotide sequence ID" value="NZ_JAODBU010000008.1"/>
</dbReference>
<dbReference type="Gene3D" id="3.40.1010.20">
    <property type="entry name" value="4-hydroxy-3-methylbut-2-enyl diphosphate reductase, catalytic domain"/>
    <property type="match status" value="2"/>
</dbReference>
<comment type="pathway">
    <text evidence="5">Isoprenoid biosynthesis; dimethylallyl diphosphate biosynthesis; dimethylallyl diphosphate from (2E)-4-hydroxy-3-methylbutenyl diphosphate: step 1/1.</text>
</comment>
<feature type="binding site" evidence="5">
    <location>
        <position position="76"/>
    </location>
    <ligand>
        <name>(2E)-4-hydroxy-3-methylbut-2-enyl diphosphate</name>
        <dbReference type="ChEBI" id="CHEBI:128753"/>
    </ligand>
</feature>
<evidence type="ECO:0000313" key="7">
    <source>
        <dbReference type="Proteomes" id="UP001431199"/>
    </source>
</evidence>
<feature type="binding site" evidence="5">
    <location>
        <position position="41"/>
    </location>
    <ligand>
        <name>dimethylallyl diphosphate</name>
        <dbReference type="ChEBI" id="CHEBI:57623"/>
    </ligand>
</feature>
<feature type="binding site" evidence="5">
    <location>
        <position position="224"/>
    </location>
    <ligand>
        <name>(2E)-4-hydroxy-3-methylbut-2-enyl diphosphate</name>
        <dbReference type="ChEBI" id="CHEBI:128753"/>
    </ligand>
</feature>
<comment type="similarity">
    <text evidence="5">Belongs to the IspH family.</text>
</comment>
<keyword evidence="4 5" id="KW-0411">Iron-sulfur</keyword>
<gene>
    <name evidence="5 6" type="primary">ispH</name>
    <name evidence="6" type="ORF">N5B56_09375</name>
</gene>
<organism evidence="6 7">
    <name type="scientific">Eubacterium album</name>
    <dbReference type="NCBI Taxonomy" id="2978477"/>
    <lineage>
        <taxon>Bacteria</taxon>
        <taxon>Bacillati</taxon>
        <taxon>Bacillota</taxon>
        <taxon>Clostridia</taxon>
        <taxon>Eubacteriales</taxon>
        <taxon>Eubacteriaceae</taxon>
        <taxon>Eubacterium</taxon>
    </lineage>
</organism>
<feature type="binding site" evidence="5">
    <location>
        <position position="223"/>
    </location>
    <ligand>
        <name>isopentenyl diphosphate</name>
        <dbReference type="ChEBI" id="CHEBI:128769"/>
    </ligand>
</feature>
<proteinExistence type="inferred from homology"/>
<comment type="function">
    <text evidence="5">Catalyzes the conversion of 1-hydroxy-2-methyl-2-(E)-butenyl 4-diphosphate (HMBPP) into a mixture of isopentenyl diphosphate (IPP) and dimethylallyl diphosphate (DMAPP). Acts in the terminal step of the DOXP/MEP pathway for isoprenoid precursor biosynthesis.</text>
</comment>
<dbReference type="NCBIfam" id="NF002187">
    <property type="entry name" value="PRK01045.1-1"/>
    <property type="match status" value="1"/>
</dbReference>
<feature type="binding site" evidence="5">
    <location>
        <position position="12"/>
    </location>
    <ligand>
        <name>[4Fe-4S] cluster</name>
        <dbReference type="ChEBI" id="CHEBI:49883"/>
    </ligand>
</feature>
<feature type="binding site" evidence="5">
    <location>
        <position position="126"/>
    </location>
    <ligand>
        <name>isopentenyl diphosphate</name>
        <dbReference type="ChEBI" id="CHEBI:128769"/>
    </ligand>
</feature>
<feature type="binding site" evidence="5">
    <location>
        <position position="76"/>
    </location>
    <ligand>
        <name>isopentenyl diphosphate</name>
        <dbReference type="ChEBI" id="CHEBI:128769"/>
    </ligand>
</feature>
<keyword evidence="2 5" id="KW-0479">Metal-binding</keyword>
<keyword evidence="7" id="KW-1185">Reference proteome</keyword>
<name>A0ABT2M2D5_9FIRM</name>
<dbReference type="EMBL" id="JAODBU010000008">
    <property type="protein sequence ID" value="MCT7399288.1"/>
    <property type="molecule type" value="Genomic_DNA"/>
</dbReference>
<evidence type="ECO:0000256" key="1">
    <source>
        <dbReference type="ARBA" id="ARBA00022485"/>
    </source>
</evidence>